<sequence length="492" mass="51272">MLRRFALLAPAVGLILSPTAALAERAESVTTARAAVRAQCPLSSATATEMERSDKSRETLGLALAMVGANIAGSLASSGMTALGNAIEKASVEKGFVAEGATTFRFYDLSHPAEGERLARLEQPRSCLILFLPADADGAKQSKGKAPSPKSLKEVGALQRLNAKAPDAGLELRPFLDDAAADATTNTLKDLGAGVDPRLYVEAELIPTDEGMMVRPVLAWYGAAWKKGAPSKAAPTELHVTFATPAAGSDALDIGAPFASVQIPLPSLAPDNAVGSWDLAGRKFIALPQRPIAGAPEKALADTNALYASVATLEAEKKTATRVAEEAQRKALATKKPDDKEAQRLAELALSDKVKELDEASNRLKALKEADAQTVRTFGVTNVKARFVVIRDANGFGLAVAAALKGQSENVGKAVQEAVAPQPKWSTADTTMVSAMTAVAAKQRELSAAQEKGDATAAAALADELTILKAKANEAAVALGDRPPYPNLLPVT</sequence>
<reference evidence="3 4" key="1">
    <citation type="journal article" date="2015" name="Biotechnol. Bioeng.">
        <title>Genome sequence and phenotypic characterization of Caulobacter segnis.</title>
        <authorList>
            <person name="Patel S."/>
            <person name="Fletcher B."/>
            <person name="Scott D.C."/>
            <person name="Ely B."/>
        </authorList>
    </citation>
    <scope>NUCLEOTIDE SEQUENCE [LARGE SCALE GENOMIC DNA]</scope>
    <source>
        <strain evidence="3 4">TK0059</strain>
    </source>
</reference>
<accession>A0ABN5IQP4</accession>
<name>A0ABN5IQP4_9CAUL</name>
<keyword evidence="4" id="KW-1185">Reference proteome</keyword>
<evidence type="ECO:0000313" key="4">
    <source>
        <dbReference type="Proteomes" id="UP000240527"/>
    </source>
</evidence>
<dbReference type="EMBL" id="CP027850">
    <property type="protein sequence ID" value="AVQ01212.1"/>
    <property type="molecule type" value="Genomic_DNA"/>
</dbReference>
<feature type="signal peptide" evidence="2">
    <location>
        <begin position="1"/>
        <end position="23"/>
    </location>
</feature>
<feature type="chain" id="PRO_5045435253" evidence="2">
    <location>
        <begin position="24"/>
        <end position="492"/>
    </location>
</feature>
<protein>
    <submittedName>
        <fullName evidence="3">Uncharacterized protein</fullName>
    </submittedName>
</protein>
<evidence type="ECO:0000313" key="3">
    <source>
        <dbReference type="EMBL" id="AVQ01212.1"/>
    </source>
</evidence>
<keyword evidence="2" id="KW-0732">Signal</keyword>
<organism evidence="3 4">
    <name type="scientific">Caulobacter segnis</name>
    <dbReference type="NCBI Taxonomy" id="88688"/>
    <lineage>
        <taxon>Bacteria</taxon>
        <taxon>Pseudomonadati</taxon>
        <taxon>Pseudomonadota</taxon>
        <taxon>Alphaproteobacteria</taxon>
        <taxon>Caulobacterales</taxon>
        <taxon>Caulobacteraceae</taxon>
        <taxon>Caulobacter</taxon>
    </lineage>
</organism>
<dbReference type="Proteomes" id="UP000240527">
    <property type="component" value="Chromosome"/>
</dbReference>
<gene>
    <name evidence="3" type="ORF">B7G68_04655</name>
</gene>
<evidence type="ECO:0000256" key="1">
    <source>
        <dbReference type="SAM" id="Coils"/>
    </source>
</evidence>
<feature type="coiled-coil region" evidence="1">
    <location>
        <begin position="310"/>
        <end position="370"/>
    </location>
</feature>
<dbReference type="RefSeq" id="WP_013078080.1">
    <property type="nucleotide sequence ID" value="NZ_CP027850.1"/>
</dbReference>
<evidence type="ECO:0000256" key="2">
    <source>
        <dbReference type="SAM" id="SignalP"/>
    </source>
</evidence>
<proteinExistence type="predicted"/>
<keyword evidence="1" id="KW-0175">Coiled coil</keyword>